<evidence type="ECO:0000313" key="3">
    <source>
        <dbReference type="Proteomes" id="UP000194565"/>
    </source>
</evidence>
<dbReference type="InterPro" id="IPR008579">
    <property type="entry name" value="UGlyAH_Cupin_dom"/>
</dbReference>
<gene>
    <name evidence="2" type="ORF">HC62_10840</name>
</gene>
<comment type="caution">
    <text evidence="2">The sequence shown here is derived from an EMBL/GenBank/DDBJ whole genome shotgun (WGS) entry which is preliminary data.</text>
</comment>
<dbReference type="SUPFAM" id="SSF51182">
    <property type="entry name" value="RmlC-like cupins"/>
    <property type="match status" value="1"/>
</dbReference>
<dbReference type="Pfam" id="PF05899">
    <property type="entry name" value="Cupin_3"/>
    <property type="match status" value="1"/>
</dbReference>
<dbReference type="InterPro" id="IPR014710">
    <property type="entry name" value="RmlC-like_jellyroll"/>
</dbReference>
<dbReference type="AlphaFoldDB" id="A0A252A7E9"/>
<proteinExistence type="predicted"/>
<dbReference type="Proteomes" id="UP000194565">
    <property type="component" value="Unassembled WGS sequence"/>
</dbReference>
<protein>
    <recommendedName>
        <fullName evidence="1">(S)-ureidoglycine aminohydrolase cupin domain-containing protein</fullName>
    </recommendedName>
</protein>
<dbReference type="PANTHER" id="PTHR40943:SF1">
    <property type="entry name" value="CYTOPLASMIC PROTEIN"/>
    <property type="match status" value="1"/>
</dbReference>
<evidence type="ECO:0000313" key="2">
    <source>
        <dbReference type="EMBL" id="OUI85474.1"/>
    </source>
</evidence>
<name>A0A252A7E9_9PROT</name>
<dbReference type="PANTHER" id="PTHR40943">
    <property type="entry name" value="CYTOPLASMIC PROTEIN-RELATED"/>
    <property type="match status" value="1"/>
</dbReference>
<dbReference type="CDD" id="cd02227">
    <property type="entry name" value="cupin_TM1112-like"/>
    <property type="match status" value="1"/>
</dbReference>
<organism evidence="2 3">
    <name type="scientific">Acetobacter tropicalis</name>
    <dbReference type="NCBI Taxonomy" id="104102"/>
    <lineage>
        <taxon>Bacteria</taxon>
        <taxon>Pseudomonadati</taxon>
        <taxon>Pseudomonadota</taxon>
        <taxon>Alphaproteobacteria</taxon>
        <taxon>Acetobacterales</taxon>
        <taxon>Acetobacteraceae</taxon>
        <taxon>Acetobacter</taxon>
    </lineage>
</organism>
<accession>A0A252A7E9</accession>
<dbReference type="Gene3D" id="2.60.120.10">
    <property type="entry name" value="Jelly Rolls"/>
    <property type="match status" value="1"/>
</dbReference>
<dbReference type="RefSeq" id="WP_086641399.1">
    <property type="nucleotide sequence ID" value="NZ_JOMM01000031.1"/>
</dbReference>
<sequence length="227" mass="24958">MVNIRRVLDLKAMAAEVALTAGDYLTARHRLPANDAAAIFELVAPLGQGDVGGIAYAVFVFVLTGQFSINDIFFEKDCGFKISAGMAFRWTAVPNTCLFVMSVPATEQTEEEVITINPQAQMSPSSPPPVEYLQGPVPVCQSAPAWRSCEGQFYGGIWASTPYSRKQIPYAHDEFMFLLEGCVTFVCDLGEKQTFRAGDAFLICRGASCSWDSPEDVKKIYVIFRPE</sequence>
<dbReference type="InterPro" id="IPR011051">
    <property type="entry name" value="RmlC_Cupin_sf"/>
</dbReference>
<dbReference type="EMBL" id="JOMM01000031">
    <property type="protein sequence ID" value="OUI85474.1"/>
    <property type="molecule type" value="Genomic_DNA"/>
</dbReference>
<evidence type="ECO:0000259" key="1">
    <source>
        <dbReference type="Pfam" id="PF05899"/>
    </source>
</evidence>
<feature type="domain" description="(S)-ureidoglycine aminohydrolase cupin" evidence="1">
    <location>
        <begin position="150"/>
        <end position="221"/>
    </location>
</feature>
<reference evidence="2 3" key="1">
    <citation type="submission" date="2014-06" db="EMBL/GenBank/DDBJ databases">
        <authorList>
            <person name="Ju J."/>
            <person name="Zhang J."/>
        </authorList>
    </citation>
    <scope>NUCLEOTIDE SEQUENCE [LARGE SCALE GENOMIC DNA]</scope>
    <source>
        <strain evidence="2">DmW_042</strain>
    </source>
</reference>